<gene>
    <name evidence="1" type="ORF">EV182_000182</name>
</gene>
<evidence type="ECO:0000313" key="1">
    <source>
        <dbReference type="EMBL" id="KAJ1680347.1"/>
    </source>
</evidence>
<sequence length="345" mass="37217">MRISLLKTTLIALVLGPELAHGAVGNNERLLNGDDAKKNEYPFMVRITAQFDPNKDVYTVCGGAILDDNTILSAAHCIQEAGMTDPIDASQVKVGYGSVNTDKLKQVTVDKIIRHPDYKAEVTKLENDISLLKLSDKLDWSDSTKPIKLCKVDLSDGDKLISLGWGKTSGGQNAGLSDSLKEGEFTVDGPINYCKAQYSDYSSDNPSVLCFDASKNKQDICSGDSGSPLIKKDDNNGELIVALDSYGAFKDTTAGSNATDTGTLARRNKFRRLCGKENTVNVFTRVGHFIDFIASTYNKSEDDLLSTTCGQPGVSGMQTSQAELQPSVYSTTVTLCILATTIIVL</sequence>
<accession>A0ACC1HV70</accession>
<proteinExistence type="predicted"/>
<evidence type="ECO:0000313" key="2">
    <source>
        <dbReference type="Proteomes" id="UP001145114"/>
    </source>
</evidence>
<protein>
    <submittedName>
        <fullName evidence="1">Uncharacterized protein</fullName>
    </submittedName>
</protein>
<organism evidence="1 2">
    <name type="scientific">Spiromyces aspiralis</name>
    <dbReference type="NCBI Taxonomy" id="68401"/>
    <lineage>
        <taxon>Eukaryota</taxon>
        <taxon>Fungi</taxon>
        <taxon>Fungi incertae sedis</taxon>
        <taxon>Zoopagomycota</taxon>
        <taxon>Kickxellomycotina</taxon>
        <taxon>Kickxellomycetes</taxon>
        <taxon>Kickxellales</taxon>
        <taxon>Kickxellaceae</taxon>
        <taxon>Spiromyces</taxon>
    </lineage>
</organism>
<reference evidence="1" key="1">
    <citation type="submission" date="2022-06" db="EMBL/GenBank/DDBJ databases">
        <title>Phylogenomic reconstructions and comparative analyses of Kickxellomycotina fungi.</title>
        <authorList>
            <person name="Reynolds N.K."/>
            <person name="Stajich J.E."/>
            <person name="Barry K."/>
            <person name="Grigoriev I.V."/>
            <person name="Crous P."/>
            <person name="Smith M.E."/>
        </authorList>
    </citation>
    <scope>NUCLEOTIDE SEQUENCE</scope>
    <source>
        <strain evidence="1">RSA 2271</strain>
    </source>
</reference>
<comment type="caution">
    <text evidence="1">The sequence shown here is derived from an EMBL/GenBank/DDBJ whole genome shotgun (WGS) entry which is preliminary data.</text>
</comment>
<name>A0ACC1HV70_9FUNG</name>
<dbReference type="EMBL" id="JAMZIH010000005">
    <property type="protein sequence ID" value="KAJ1680347.1"/>
    <property type="molecule type" value="Genomic_DNA"/>
</dbReference>
<keyword evidence="2" id="KW-1185">Reference proteome</keyword>
<dbReference type="Proteomes" id="UP001145114">
    <property type="component" value="Unassembled WGS sequence"/>
</dbReference>